<reference evidence="3" key="1">
    <citation type="journal article" date="2020" name="mSystems">
        <title>Genome- and Community-Level Interaction Insights into Carbon Utilization and Element Cycling Functions of Hydrothermarchaeota in Hydrothermal Sediment.</title>
        <authorList>
            <person name="Zhou Z."/>
            <person name="Liu Y."/>
            <person name="Xu W."/>
            <person name="Pan J."/>
            <person name="Luo Z.H."/>
            <person name="Li M."/>
        </authorList>
    </citation>
    <scope>NUCLEOTIDE SEQUENCE [LARGE SCALE GENOMIC DNA]</scope>
    <source>
        <strain evidence="3">SpSt-613</strain>
        <strain evidence="2">SpSt-669</strain>
    </source>
</reference>
<name>A0A7C4HXZ5_CALS0</name>
<feature type="domain" description="PhoU" evidence="1">
    <location>
        <begin position="16"/>
        <end position="102"/>
    </location>
</feature>
<dbReference type="EMBL" id="DTCM01000068">
    <property type="protein sequence ID" value="HGL41075.1"/>
    <property type="molecule type" value="Genomic_DNA"/>
</dbReference>
<dbReference type="InterPro" id="IPR038078">
    <property type="entry name" value="PhoU-like_sf"/>
</dbReference>
<sequence>MPRLMDIGLERLVNMLNDMATLSRTAVEAAVEGFIKGTPNENEVFQLSEKLRWLQDEVADLAVELIARYQPVATDLRFLRSCMEVAYGFSRFGRYAYDISQVITTFGELHECEKNEVLETAEVVKTMIEKSVKSFVEKNLELAAELEKLDSVVDKAYKNHLERSLNKPGSKKCDMATMLILRYLERIADHATYIGEAVVYILEGQHRPRK</sequence>
<dbReference type="PANTHER" id="PTHR42930">
    <property type="entry name" value="PHOSPHATE-SPECIFIC TRANSPORT SYSTEM ACCESSORY PROTEIN PHOU"/>
    <property type="match status" value="1"/>
</dbReference>
<dbReference type="GO" id="GO:0045936">
    <property type="term" value="P:negative regulation of phosphate metabolic process"/>
    <property type="evidence" value="ECO:0007669"/>
    <property type="project" value="InterPro"/>
</dbReference>
<dbReference type="AlphaFoldDB" id="A0A7C4HXZ5"/>
<dbReference type="PANTHER" id="PTHR42930:SF3">
    <property type="entry name" value="PHOSPHATE-SPECIFIC TRANSPORT SYSTEM ACCESSORY PROTEIN PHOU"/>
    <property type="match status" value="1"/>
</dbReference>
<dbReference type="Pfam" id="PF01895">
    <property type="entry name" value="PhoU"/>
    <property type="match status" value="2"/>
</dbReference>
<comment type="caution">
    <text evidence="3">The sequence shown here is derived from an EMBL/GenBank/DDBJ whole genome shotgun (WGS) entry which is preliminary data.</text>
</comment>
<organism evidence="3">
    <name type="scientific">Caldiarchaeum subterraneum</name>
    <dbReference type="NCBI Taxonomy" id="311458"/>
    <lineage>
        <taxon>Archaea</taxon>
        <taxon>Nitrososphaerota</taxon>
        <taxon>Candidatus Caldarchaeales</taxon>
        <taxon>Candidatus Caldarchaeaceae</taxon>
        <taxon>Candidatus Caldarchaeum</taxon>
    </lineage>
</organism>
<accession>A0A7C4HXZ5</accession>
<dbReference type="InterPro" id="IPR026022">
    <property type="entry name" value="PhoU_dom"/>
</dbReference>
<dbReference type="Gene3D" id="1.20.58.220">
    <property type="entry name" value="Phosphate transport system protein phou homolog 2, domain 2"/>
    <property type="match status" value="1"/>
</dbReference>
<dbReference type="EMBL" id="DTAD01000029">
    <property type="protein sequence ID" value="HGN90063.1"/>
    <property type="molecule type" value="Genomic_DNA"/>
</dbReference>
<gene>
    <name evidence="3" type="ORF">ENT82_02910</name>
    <name evidence="2" type="ORF">ENU43_05375</name>
</gene>
<protein>
    <submittedName>
        <fullName evidence="3">Phosphate uptake regulator PhoU</fullName>
    </submittedName>
</protein>
<feature type="domain" description="PhoU" evidence="1">
    <location>
        <begin position="118"/>
        <end position="198"/>
    </location>
</feature>
<dbReference type="SUPFAM" id="SSF109755">
    <property type="entry name" value="PhoU-like"/>
    <property type="match status" value="1"/>
</dbReference>
<dbReference type="InterPro" id="IPR028366">
    <property type="entry name" value="PhoU"/>
</dbReference>
<evidence type="ECO:0000313" key="3">
    <source>
        <dbReference type="EMBL" id="HGN90063.1"/>
    </source>
</evidence>
<dbReference type="GO" id="GO:0030643">
    <property type="term" value="P:intracellular phosphate ion homeostasis"/>
    <property type="evidence" value="ECO:0007669"/>
    <property type="project" value="InterPro"/>
</dbReference>
<proteinExistence type="predicted"/>
<evidence type="ECO:0000313" key="2">
    <source>
        <dbReference type="EMBL" id="HGL41075.1"/>
    </source>
</evidence>
<evidence type="ECO:0000259" key="1">
    <source>
        <dbReference type="Pfam" id="PF01895"/>
    </source>
</evidence>